<keyword evidence="1" id="KW-1133">Transmembrane helix</keyword>
<gene>
    <name evidence="2" type="ORF">ACHKAR_12995</name>
</gene>
<keyword evidence="1" id="KW-0472">Membrane</keyword>
<evidence type="ECO:0000313" key="3">
    <source>
        <dbReference type="Proteomes" id="UP001610063"/>
    </source>
</evidence>
<feature type="transmembrane region" description="Helical" evidence="1">
    <location>
        <begin position="41"/>
        <end position="58"/>
    </location>
</feature>
<evidence type="ECO:0000313" key="2">
    <source>
        <dbReference type="EMBL" id="MFH6984362.1"/>
    </source>
</evidence>
<accession>A0ABW7N9Q6</accession>
<dbReference type="InterPro" id="IPR003718">
    <property type="entry name" value="OsmC/Ohr_fam"/>
</dbReference>
<dbReference type="PANTHER" id="PTHR34352">
    <property type="entry name" value="PROTEIN YHFA"/>
    <property type="match status" value="1"/>
</dbReference>
<dbReference type="GO" id="GO:0004601">
    <property type="term" value="F:peroxidase activity"/>
    <property type="evidence" value="ECO:0007669"/>
    <property type="project" value="UniProtKB-KW"/>
</dbReference>
<keyword evidence="1" id="KW-0812">Transmembrane</keyword>
<organism evidence="2 3">
    <name type="scientific">Marinoscillum luteum</name>
    <dbReference type="NCBI Taxonomy" id="861051"/>
    <lineage>
        <taxon>Bacteria</taxon>
        <taxon>Pseudomonadati</taxon>
        <taxon>Bacteroidota</taxon>
        <taxon>Cytophagia</taxon>
        <taxon>Cytophagales</taxon>
        <taxon>Reichenbachiellaceae</taxon>
        <taxon>Marinoscillum</taxon>
    </lineage>
</organism>
<name>A0ABW7N9Q6_9BACT</name>
<dbReference type="InterPro" id="IPR036102">
    <property type="entry name" value="OsmC/Ohrsf"/>
</dbReference>
<dbReference type="PANTHER" id="PTHR34352:SF1">
    <property type="entry name" value="PROTEIN YHFA"/>
    <property type="match status" value="1"/>
</dbReference>
<dbReference type="RefSeq" id="WP_255465555.1">
    <property type="nucleotide sequence ID" value="NZ_JBIPKE010000017.1"/>
</dbReference>
<dbReference type="Proteomes" id="UP001610063">
    <property type="component" value="Unassembled WGS sequence"/>
</dbReference>
<dbReference type="InterPro" id="IPR015946">
    <property type="entry name" value="KH_dom-like_a/b"/>
</dbReference>
<keyword evidence="3" id="KW-1185">Reference proteome</keyword>
<dbReference type="Pfam" id="PF02566">
    <property type="entry name" value="OsmC"/>
    <property type="match status" value="1"/>
</dbReference>
<evidence type="ECO:0000256" key="1">
    <source>
        <dbReference type="SAM" id="Phobius"/>
    </source>
</evidence>
<dbReference type="EMBL" id="JBIPKE010000017">
    <property type="protein sequence ID" value="MFH6984362.1"/>
    <property type="molecule type" value="Genomic_DNA"/>
</dbReference>
<keyword evidence="2" id="KW-0575">Peroxidase</keyword>
<protein>
    <submittedName>
        <fullName evidence="2">OsmC family protein</fullName>
        <ecNumber evidence="2">1.11.1.-</ecNumber>
    </submittedName>
</protein>
<sequence>MKIKMGFKSDQEYFAVNESGNRIEIDMLAAEDKKAMSPMQLLLAGVVSCAAVDLVAMVKKRRKTLVAFSGEIDGTRREEYPKKFTDIHVKYTFTSPDLQEEEAEKLVNLAVEKYCSVAATINESTKITHSLEILRP</sequence>
<dbReference type="SUPFAM" id="SSF82784">
    <property type="entry name" value="OsmC-like"/>
    <property type="match status" value="1"/>
</dbReference>
<dbReference type="Gene3D" id="3.30.300.20">
    <property type="match status" value="1"/>
</dbReference>
<dbReference type="EC" id="1.11.1.-" evidence="2"/>
<reference evidence="2 3" key="1">
    <citation type="journal article" date="2013" name="Int. J. Syst. Evol. Microbiol.">
        <title>Marinoscillum luteum sp. nov., isolated from marine sediment.</title>
        <authorList>
            <person name="Cha I.T."/>
            <person name="Park S.J."/>
            <person name="Kim S.J."/>
            <person name="Kim J.G."/>
            <person name="Jung M.Y."/>
            <person name="Shin K.S."/>
            <person name="Kwon K.K."/>
            <person name="Yang S.H."/>
            <person name="Seo Y.S."/>
            <person name="Rhee S.K."/>
        </authorList>
    </citation>
    <scope>NUCLEOTIDE SEQUENCE [LARGE SCALE GENOMIC DNA]</scope>
    <source>
        <strain evidence="2 3">KCTC 23939</strain>
    </source>
</reference>
<comment type="caution">
    <text evidence="2">The sequence shown here is derived from an EMBL/GenBank/DDBJ whole genome shotgun (WGS) entry which is preliminary data.</text>
</comment>
<keyword evidence="2" id="KW-0560">Oxidoreductase</keyword>
<proteinExistence type="predicted"/>